<dbReference type="AlphaFoldDB" id="A0A0C9SF39"/>
<organism evidence="1">
    <name type="scientific">Amblyomma americanum</name>
    <name type="common">Lone star tick</name>
    <dbReference type="NCBI Taxonomy" id="6943"/>
    <lineage>
        <taxon>Eukaryota</taxon>
        <taxon>Metazoa</taxon>
        <taxon>Ecdysozoa</taxon>
        <taxon>Arthropoda</taxon>
        <taxon>Chelicerata</taxon>
        <taxon>Arachnida</taxon>
        <taxon>Acari</taxon>
        <taxon>Parasitiformes</taxon>
        <taxon>Ixodida</taxon>
        <taxon>Ixodoidea</taxon>
        <taxon>Ixodidae</taxon>
        <taxon>Amblyomminae</taxon>
        <taxon>Amblyomma</taxon>
    </lineage>
</organism>
<dbReference type="EMBL" id="GBZX01000517">
    <property type="protein sequence ID" value="JAG92223.1"/>
    <property type="molecule type" value="mRNA"/>
</dbReference>
<proteinExistence type="evidence at transcript level"/>
<protein>
    <submittedName>
        <fullName evidence="1">Putative secreted protein</fullName>
    </submittedName>
</protein>
<reference evidence="1" key="1">
    <citation type="journal article" date="2015" name="PLoS ONE">
        <title>An Insight into the Sialome of the Lone Star Tick, Amblyomma americanum, with a Glimpse on Its Time Dependent Gene Expression.</title>
        <authorList>
            <person name="Karim S."/>
            <person name="Ribeiro J.M."/>
        </authorList>
    </citation>
    <scope>NUCLEOTIDE SEQUENCE</scope>
    <source>
        <tissue evidence="1">Salivary gland</tissue>
    </source>
</reference>
<sequence length="150" mass="16510">MVTMWLVAFCALVFCIYLVHYLEGSIGPEFAFFTWLLRACVPLRLSYSSRVPLVENRLAGSSAHAQFMLLAGASDIRHQFASKHLPLCMHSWCLVEADCTCIAQVYLFSTSFLGSRQVIALSTGGATFCEKDRLCSLSPSGAACAFFYAT</sequence>
<evidence type="ECO:0000313" key="1">
    <source>
        <dbReference type="EMBL" id="JAG92223.1"/>
    </source>
</evidence>
<name>A0A0C9SF39_AMBAM</name>
<accession>A0A0C9SF39</accession>